<proteinExistence type="predicted"/>
<dbReference type="EMBL" id="LAZR01000369">
    <property type="protein sequence ID" value="KKN72106.1"/>
    <property type="molecule type" value="Genomic_DNA"/>
</dbReference>
<reference evidence="1" key="1">
    <citation type="journal article" date="2015" name="Nature">
        <title>Complex archaea that bridge the gap between prokaryotes and eukaryotes.</title>
        <authorList>
            <person name="Spang A."/>
            <person name="Saw J.H."/>
            <person name="Jorgensen S.L."/>
            <person name="Zaremba-Niedzwiedzka K."/>
            <person name="Martijn J."/>
            <person name="Lind A.E."/>
            <person name="van Eijk R."/>
            <person name="Schleper C."/>
            <person name="Guy L."/>
            <person name="Ettema T.J."/>
        </authorList>
    </citation>
    <scope>NUCLEOTIDE SEQUENCE</scope>
</reference>
<evidence type="ECO:0000313" key="1">
    <source>
        <dbReference type="EMBL" id="KKN72106.1"/>
    </source>
</evidence>
<comment type="caution">
    <text evidence="1">The sequence shown here is derived from an EMBL/GenBank/DDBJ whole genome shotgun (WGS) entry which is preliminary data.</text>
</comment>
<gene>
    <name evidence="1" type="ORF">LCGC14_0413920</name>
</gene>
<name>A0A0F9VEU7_9ZZZZ</name>
<dbReference type="AlphaFoldDB" id="A0A0F9VEU7"/>
<organism evidence="1">
    <name type="scientific">marine sediment metagenome</name>
    <dbReference type="NCBI Taxonomy" id="412755"/>
    <lineage>
        <taxon>unclassified sequences</taxon>
        <taxon>metagenomes</taxon>
        <taxon>ecological metagenomes</taxon>
    </lineage>
</organism>
<protein>
    <submittedName>
        <fullName evidence="1">Uncharacterized protein</fullName>
    </submittedName>
</protein>
<accession>A0A0F9VEU7</accession>
<sequence length="130" mass="15237">MGSRERNTGARWERQAKKFAAELTGHLHWRRTDGGEKQWNGDLIPCNGRDGPVDKINAGKFYVECKFRKKIQRRHVKEWIRTIIKNSCGDERRWLLLIKQDGGPIIVFDSTLPKDENGYYMARITWFGSE</sequence>